<proteinExistence type="predicted"/>
<accession>A0AAD2GB41</accession>
<feature type="region of interest" description="Disordered" evidence="1">
    <location>
        <begin position="281"/>
        <end position="318"/>
    </location>
</feature>
<reference evidence="2" key="1">
    <citation type="submission" date="2023-08" db="EMBL/GenBank/DDBJ databases">
        <authorList>
            <person name="Audoor S."/>
            <person name="Bilcke G."/>
        </authorList>
    </citation>
    <scope>NUCLEOTIDE SEQUENCE</scope>
</reference>
<name>A0AAD2GB41_9STRA</name>
<feature type="compositionally biased region" description="Low complexity" evidence="1">
    <location>
        <begin position="92"/>
        <end position="104"/>
    </location>
</feature>
<feature type="region of interest" description="Disordered" evidence="1">
    <location>
        <begin position="21"/>
        <end position="266"/>
    </location>
</feature>
<feature type="compositionally biased region" description="Polar residues" evidence="1">
    <location>
        <begin position="105"/>
        <end position="145"/>
    </location>
</feature>
<evidence type="ECO:0000313" key="2">
    <source>
        <dbReference type="EMBL" id="CAJ1968391.1"/>
    </source>
</evidence>
<evidence type="ECO:0000313" key="3">
    <source>
        <dbReference type="Proteomes" id="UP001295423"/>
    </source>
</evidence>
<dbReference type="Proteomes" id="UP001295423">
    <property type="component" value="Unassembled WGS sequence"/>
</dbReference>
<keyword evidence="3" id="KW-1185">Reference proteome</keyword>
<dbReference type="EMBL" id="CAKOGP040002380">
    <property type="protein sequence ID" value="CAJ1968391.1"/>
    <property type="molecule type" value="Genomic_DNA"/>
</dbReference>
<feature type="compositionally biased region" description="Basic and acidic residues" evidence="1">
    <location>
        <begin position="295"/>
        <end position="315"/>
    </location>
</feature>
<feature type="compositionally biased region" description="Polar residues" evidence="1">
    <location>
        <begin position="367"/>
        <end position="376"/>
    </location>
</feature>
<sequence length="411" mass="43798">MMTAETSPSSQLPAQFLAYKQKAEERKAQPAKMGNTNCWGSFSFPPMMSDPRTSVSSVAPNVSTNDTAFSSERSYGSSNGGIQERRASGGMSPNQQSNNNSSNSKIASMWSSFSNRLTGSDPSESPTHSAELSSKSGFPTNTKMTNVDRLKSMAASSVRKPDIPDAEPSPPPVTMTTQSSYPSLASTRSDGSSSLESSSAQSGRFFKFFGGAGNNAPKKATGIGSHQDPAIGELKNKKNGKDPNNNNAKPASFFSAMSTQSKDAATKKEIDIEKLKRLRDQAAGLVPRSPGAVALDDKNHHHHHHDETDLQKESSLESQIDDLEKEMGIAAAAAKEEEVPPKLRMDGFDDVHEEEAPKNYAEIKISTMTGVGNTQIPKKPSSPPKKKVSSPLAAAFIGSSPETQKGLSTAV</sequence>
<dbReference type="AlphaFoldDB" id="A0AAD2GB41"/>
<feature type="compositionally biased region" description="Low complexity" evidence="1">
    <location>
        <begin position="186"/>
        <end position="209"/>
    </location>
</feature>
<feature type="compositionally biased region" description="Polar residues" evidence="1">
    <location>
        <begin position="51"/>
        <end position="81"/>
    </location>
</feature>
<feature type="compositionally biased region" description="Polar residues" evidence="1">
    <location>
        <begin position="174"/>
        <end position="185"/>
    </location>
</feature>
<feature type="compositionally biased region" description="Polar residues" evidence="1">
    <location>
        <begin position="400"/>
        <end position="411"/>
    </location>
</feature>
<gene>
    <name evidence="2" type="ORF">CYCCA115_LOCUS23216</name>
</gene>
<organism evidence="2 3">
    <name type="scientific">Cylindrotheca closterium</name>
    <dbReference type="NCBI Taxonomy" id="2856"/>
    <lineage>
        <taxon>Eukaryota</taxon>
        <taxon>Sar</taxon>
        <taxon>Stramenopiles</taxon>
        <taxon>Ochrophyta</taxon>
        <taxon>Bacillariophyta</taxon>
        <taxon>Bacillariophyceae</taxon>
        <taxon>Bacillariophycidae</taxon>
        <taxon>Bacillariales</taxon>
        <taxon>Bacillariaceae</taxon>
        <taxon>Cylindrotheca</taxon>
    </lineage>
</organism>
<comment type="caution">
    <text evidence="2">The sequence shown here is derived from an EMBL/GenBank/DDBJ whole genome shotgun (WGS) entry which is preliminary data.</text>
</comment>
<feature type="region of interest" description="Disordered" evidence="1">
    <location>
        <begin position="367"/>
        <end position="411"/>
    </location>
</feature>
<protein>
    <submittedName>
        <fullName evidence="2">Uncharacterized protein</fullName>
    </submittedName>
</protein>
<evidence type="ECO:0000256" key="1">
    <source>
        <dbReference type="SAM" id="MobiDB-lite"/>
    </source>
</evidence>